<accession>A0ABY9VL34</accession>
<dbReference type="Proteomes" id="UP001303324">
    <property type="component" value="Chromosome"/>
</dbReference>
<name>A0ABY9VL34_9BACI</name>
<protein>
    <recommendedName>
        <fullName evidence="3">YrzO family protein</fullName>
    </recommendedName>
</protein>
<dbReference type="RefSeq" id="WP_311075600.1">
    <property type="nucleotide sequence ID" value="NZ_CP134494.1"/>
</dbReference>
<evidence type="ECO:0008006" key="3">
    <source>
        <dbReference type="Google" id="ProtNLM"/>
    </source>
</evidence>
<sequence length="46" mass="5443">MTVIIAILLFGFMIDFTKLRKQNEKMIEQNDQIISLLEDMVKRGKE</sequence>
<keyword evidence="2" id="KW-1185">Reference proteome</keyword>
<dbReference type="EMBL" id="CP134494">
    <property type="protein sequence ID" value="WNF24671.1"/>
    <property type="molecule type" value="Genomic_DNA"/>
</dbReference>
<organism evidence="1 2">
    <name type="scientific">Mesobacillus jeotgali</name>
    <dbReference type="NCBI Taxonomy" id="129985"/>
    <lineage>
        <taxon>Bacteria</taxon>
        <taxon>Bacillati</taxon>
        <taxon>Bacillota</taxon>
        <taxon>Bacilli</taxon>
        <taxon>Bacillales</taxon>
        <taxon>Bacillaceae</taxon>
        <taxon>Mesobacillus</taxon>
    </lineage>
</organism>
<evidence type="ECO:0000313" key="1">
    <source>
        <dbReference type="EMBL" id="WNF24671.1"/>
    </source>
</evidence>
<reference evidence="1 2" key="1">
    <citation type="submission" date="2023-09" db="EMBL/GenBank/DDBJ databases">
        <title>Microbial mechanism of fulvic acid promoting antimony reduction mineralization in rice fields.</title>
        <authorList>
            <person name="Chen G."/>
            <person name="Lan J."/>
        </authorList>
    </citation>
    <scope>NUCLEOTIDE SEQUENCE [LARGE SCALE GENOMIC DNA]</scope>
    <source>
        <strain evidence="1 2">PS1</strain>
    </source>
</reference>
<evidence type="ECO:0000313" key="2">
    <source>
        <dbReference type="Proteomes" id="UP001303324"/>
    </source>
</evidence>
<gene>
    <name evidence="1" type="ORF">RH061_09355</name>
</gene>
<proteinExistence type="predicted"/>